<dbReference type="PANTHER" id="PTHR30055">
    <property type="entry name" value="HTH-TYPE TRANSCRIPTIONAL REGULATOR RUTR"/>
    <property type="match status" value="1"/>
</dbReference>
<keyword evidence="1 2" id="KW-0238">DNA-binding</keyword>
<dbReference type="GO" id="GO:0000976">
    <property type="term" value="F:transcription cis-regulatory region binding"/>
    <property type="evidence" value="ECO:0007669"/>
    <property type="project" value="TreeGrafter"/>
</dbReference>
<organism evidence="4 5">
    <name type="scientific">Catenuloplanes atrovinosus</name>
    <dbReference type="NCBI Taxonomy" id="137266"/>
    <lineage>
        <taxon>Bacteria</taxon>
        <taxon>Bacillati</taxon>
        <taxon>Actinomycetota</taxon>
        <taxon>Actinomycetes</taxon>
        <taxon>Micromonosporales</taxon>
        <taxon>Micromonosporaceae</taxon>
        <taxon>Catenuloplanes</taxon>
    </lineage>
</organism>
<dbReference type="EMBL" id="JAVDYB010000001">
    <property type="protein sequence ID" value="MDR7280128.1"/>
    <property type="molecule type" value="Genomic_DNA"/>
</dbReference>
<proteinExistence type="predicted"/>
<reference evidence="4" key="1">
    <citation type="submission" date="2023-07" db="EMBL/GenBank/DDBJ databases">
        <title>Sequencing the genomes of 1000 actinobacteria strains.</title>
        <authorList>
            <person name="Klenk H.-P."/>
        </authorList>
    </citation>
    <scope>NUCLEOTIDE SEQUENCE</scope>
    <source>
        <strain evidence="4">DSM 44707</strain>
    </source>
</reference>
<dbReference type="RefSeq" id="WP_310374321.1">
    <property type="nucleotide sequence ID" value="NZ_JAVDYB010000001.1"/>
</dbReference>
<dbReference type="PRINTS" id="PR00455">
    <property type="entry name" value="HTHTETR"/>
</dbReference>
<evidence type="ECO:0000256" key="1">
    <source>
        <dbReference type="ARBA" id="ARBA00023125"/>
    </source>
</evidence>
<dbReference type="Gene3D" id="1.10.357.10">
    <property type="entry name" value="Tetracycline Repressor, domain 2"/>
    <property type="match status" value="1"/>
</dbReference>
<dbReference type="PROSITE" id="PS50977">
    <property type="entry name" value="HTH_TETR_2"/>
    <property type="match status" value="1"/>
</dbReference>
<dbReference type="AlphaFoldDB" id="A0AAE3YXB8"/>
<evidence type="ECO:0000313" key="5">
    <source>
        <dbReference type="Proteomes" id="UP001183643"/>
    </source>
</evidence>
<dbReference type="InterPro" id="IPR050109">
    <property type="entry name" value="HTH-type_TetR-like_transc_reg"/>
</dbReference>
<sequence length="206" mass="23030">MPNPTDAPSRRAEYAQRTRQAILDAARELYIEKGYFGTKVEDIARRARVAPATVYAVGGGKHGLLRTLIESGTTAEEIAAVLTRIEESTDPLDLVRFIVRATRERFEEWNGLMRQVVVAAPQEPTVREVQRIAHASMRNGLALTARRLARLGALRDGVDEARATDLLWLHLCNAAYFIRTDDLGWSLDESEAWLVEVLPPALLKAR</sequence>
<dbReference type="InterPro" id="IPR001647">
    <property type="entry name" value="HTH_TetR"/>
</dbReference>
<name>A0AAE3YXB8_9ACTN</name>
<feature type="domain" description="HTH tetR-type" evidence="3">
    <location>
        <begin position="16"/>
        <end position="76"/>
    </location>
</feature>
<dbReference type="Proteomes" id="UP001183643">
    <property type="component" value="Unassembled WGS sequence"/>
</dbReference>
<evidence type="ECO:0000313" key="4">
    <source>
        <dbReference type="EMBL" id="MDR7280128.1"/>
    </source>
</evidence>
<keyword evidence="5" id="KW-1185">Reference proteome</keyword>
<feature type="DNA-binding region" description="H-T-H motif" evidence="2">
    <location>
        <begin position="39"/>
        <end position="58"/>
    </location>
</feature>
<comment type="caution">
    <text evidence="4">The sequence shown here is derived from an EMBL/GenBank/DDBJ whole genome shotgun (WGS) entry which is preliminary data.</text>
</comment>
<evidence type="ECO:0000256" key="2">
    <source>
        <dbReference type="PROSITE-ProRule" id="PRU00335"/>
    </source>
</evidence>
<evidence type="ECO:0000259" key="3">
    <source>
        <dbReference type="PROSITE" id="PS50977"/>
    </source>
</evidence>
<gene>
    <name evidence="4" type="ORF">J2S41_006906</name>
</gene>
<dbReference type="SUPFAM" id="SSF46689">
    <property type="entry name" value="Homeodomain-like"/>
    <property type="match status" value="1"/>
</dbReference>
<accession>A0AAE3YXB8</accession>
<dbReference type="Pfam" id="PF00440">
    <property type="entry name" value="TetR_N"/>
    <property type="match status" value="1"/>
</dbReference>
<dbReference type="PANTHER" id="PTHR30055:SF226">
    <property type="entry name" value="HTH-TYPE TRANSCRIPTIONAL REGULATOR PKSA"/>
    <property type="match status" value="1"/>
</dbReference>
<protein>
    <submittedName>
        <fullName evidence="4">AcrR family transcriptional regulator</fullName>
    </submittedName>
</protein>
<dbReference type="GO" id="GO:0003700">
    <property type="term" value="F:DNA-binding transcription factor activity"/>
    <property type="evidence" value="ECO:0007669"/>
    <property type="project" value="TreeGrafter"/>
</dbReference>
<dbReference type="InterPro" id="IPR009057">
    <property type="entry name" value="Homeodomain-like_sf"/>
</dbReference>